<gene>
    <name evidence="2" type="ORF">JCGZ_25695</name>
</gene>
<organism evidence="2 3">
    <name type="scientific">Jatropha curcas</name>
    <name type="common">Barbados nut</name>
    <dbReference type="NCBI Taxonomy" id="180498"/>
    <lineage>
        <taxon>Eukaryota</taxon>
        <taxon>Viridiplantae</taxon>
        <taxon>Streptophyta</taxon>
        <taxon>Embryophyta</taxon>
        <taxon>Tracheophyta</taxon>
        <taxon>Spermatophyta</taxon>
        <taxon>Magnoliopsida</taxon>
        <taxon>eudicotyledons</taxon>
        <taxon>Gunneridae</taxon>
        <taxon>Pentapetalae</taxon>
        <taxon>rosids</taxon>
        <taxon>fabids</taxon>
        <taxon>Malpighiales</taxon>
        <taxon>Euphorbiaceae</taxon>
        <taxon>Crotonoideae</taxon>
        <taxon>Jatropheae</taxon>
        <taxon>Jatropha</taxon>
    </lineage>
</organism>
<protein>
    <submittedName>
        <fullName evidence="2">Uncharacterized protein</fullName>
    </submittedName>
</protein>
<dbReference type="EMBL" id="KK914192">
    <property type="protein sequence ID" value="KDP47186.1"/>
    <property type="molecule type" value="Genomic_DNA"/>
</dbReference>
<sequence>MEGWEGLELLANVAVIVAAKESVLNEEAFLGRIPNKKRSSIGDNRLSVDTSTGKGCEFESKQEKPMLKRQKSESGFEDFKDMSTGNRCKFESEREKPKVKRQKLESSFQDLKAIRKNKPTWSLQTKSPFCFKLVRAM</sequence>
<evidence type="ECO:0000313" key="2">
    <source>
        <dbReference type="EMBL" id="KDP47186.1"/>
    </source>
</evidence>
<reference evidence="2 3" key="1">
    <citation type="journal article" date="2014" name="PLoS ONE">
        <title>Global Analysis of Gene Expression Profiles in Physic Nut (Jatropha curcas L.) Seedlings Exposed to Salt Stress.</title>
        <authorList>
            <person name="Zhang L."/>
            <person name="Zhang C."/>
            <person name="Wu P."/>
            <person name="Chen Y."/>
            <person name="Li M."/>
            <person name="Jiang H."/>
            <person name="Wu G."/>
        </authorList>
    </citation>
    <scope>NUCLEOTIDE SEQUENCE [LARGE SCALE GENOMIC DNA]</scope>
    <source>
        <strain evidence="3">cv. GZQX0401</strain>
        <tissue evidence="2">Young leaves</tissue>
    </source>
</reference>
<dbReference type="Proteomes" id="UP000027138">
    <property type="component" value="Unassembled WGS sequence"/>
</dbReference>
<feature type="region of interest" description="Disordered" evidence="1">
    <location>
        <begin position="40"/>
        <end position="102"/>
    </location>
</feature>
<feature type="compositionally biased region" description="Basic and acidic residues" evidence="1">
    <location>
        <begin position="56"/>
        <end position="81"/>
    </location>
</feature>
<proteinExistence type="predicted"/>
<accession>A0A067LFE0</accession>
<dbReference type="AlphaFoldDB" id="A0A067LFE0"/>
<evidence type="ECO:0000313" key="3">
    <source>
        <dbReference type="Proteomes" id="UP000027138"/>
    </source>
</evidence>
<evidence type="ECO:0000256" key="1">
    <source>
        <dbReference type="SAM" id="MobiDB-lite"/>
    </source>
</evidence>
<name>A0A067LFE0_JATCU</name>
<keyword evidence="3" id="KW-1185">Reference proteome</keyword>